<dbReference type="PANTHER" id="PTHR33669">
    <property type="entry name" value="PROTEIN NEGATIVE REGULATOR OF RESISTANCE"/>
    <property type="match status" value="1"/>
</dbReference>
<keyword evidence="3" id="KW-0539">Nucleus</keyword>
<feature type="region of interest" description="Disordered" evidence="4">
    <location>
        <begin position="32"/>
        <end position="53"/>
    </location>
</feature>
<dbReference type="AlphaFoldDB" id="A0AAD1ZB83"/>
<sequence>MDYEEDDEEQKMELFFALVKSTREVREKLMKGEHKGIHKENEDKPPPPPPVVWNPCFRPEDFMEDVVQLKAAGCGSSTGSPVIPRTSLFGRGDKEEKNLMEEVEPPSVSVSVAAAGTCKREDKESEDVDKGGDSGLDLNLSL</sequence>
<dbReference type="EMBL" id="OU503042">
    <property type="protein sequence ID" value="CAI9764565.1"/>
    <property type="molecule type" value="Genomic_DNA"/>
</dbReference>
<keyword evidence="6" id="KW-1185">Reference proteome</keyword>
<comment type="similarity">
    <text evidence="2">Belongs to the NPR1-interactor family.</text>
</comment>
<gene>
    <name evidence="5" type="ORF">FPE_LOCUS11995</name>
</gene>
<evidence type="ECO:0000313" key="6">
    <source>
        <dbReference type="Proteomes" id="UP000834106"/>
    </source>
</evidence>
<dbReference type="GO" id="GO:0010112">
    <property type="term" value="P:regulation of systemic acquired resistance"/>
    <property type="evidence" value="ECO:0007669"/>
    <property type="project" value="InterPro"/>
</dbReference>
<name>A0AAD1ZB83_9LAMI</name>
<dbReference type="Pfam" id="PF15699">
    <property type="entry name" value="NPR1_interact"/>
    <property type="match status" value="1"/>
</dbReference>
<feature type="compositionally biased region" description="Basic and acidic residues" evidence="4">
    <location>
        <begin position="32"/>
        <end position="45"/>
    </location>
</feature>
<organism evidence="5 6">
    <name type="scientific">Fraxinus pennsylvanica</name>
    <dbReference type="NCBI Taxonomy" id="56036"/>
    <lineage>
        <taxon>Eukaryota</taxon>
        <taxon>Viridiplantae</taxon>
        <taxon>Streptophyta</taxon>
        <taxon>Embryophyta</taxon>
        <taxon>Tracheophyta</taxon>
        <taxon>Spermatophyta</taxon>
        <taxon>Magnoliopsida</taxon>
        <taxon>eudicotyledons</taxon>
        <taxon>Gunneridae</taxon>
        <taxon>Pentapetalae</taxon>
        <taxon>asterids</taxon>
        <taxon>lamiids</taxon>
        <taxon>Lamiales</taxon>
        <taxon>Oleaceae</taxon>
        <taxon>Oleeae</taxon>
        <taxon>Fraxinus</taxon>
    </lineage>
</organism>
<evidence type="ECO:0000256" key="1">
    <source>
        <dbReference type="ARBA" id="ARBA00004123"/>
    </source>
</evidence>
<reference evidence="5" key="1">
    <citation type="submission" date="2023-05" db="EMBL/GenBank/DDBJ databases">
        <authorList>
            <person name="Huff M."/>
        </authorList>
    </citation>
    <scope>NUCLEOTIDE SEQUENCE</scope>
</reference>
<dbReference type="PANTHER" id="PTHR33669:SF14">
    <property type="entry name" value="NRR REPRESSOR HOMOLOG 3"/>
    <property type="match status" value="1"/>
</dbReference>
<feature type="compositionally biased region" description="Low complexity" evidence="4">
    <location>
        <begin position="105"/>
        <end position="115"/>
    </location>
</feature>
<protein>
    <submittedName>
        <fullName evidence="5">Uncharacterized protein</fullName>
    </submittedName>
</protein>
<dbReference type="InterPro" id="IPR031425">
    <property type="entry name" value="NPR1/NH1-interacting"/>
</dbReference>
<evidence type="ECO:0000313" key="5">
    <source>
        <dbReference type="EMBL" id="CAI9764565.1"/>
    </source>
</evidence>
<comment type="subcellular location">
    <subcellularLocation>
        <location evidence="1">Nucleus</location>
    </subcellularLocation>
</comment>
<feature type="compositionally biased region" description="Basic and acidic residues" evidence="4">
    <location>
        <begin position="118"/>
        <end position="132"/>
    </location>
</feature>
<proteinExistence type="inferred from homology"/>
<accession>A0AAD1ZB83</accession>
<evidence type="ECO:0000256" key="2">
    <source>
        <dbReference type="ARBA" id="ARBA00009937"/>
    </source>
</evidence>
<feature type="compositionally biased region" description="Basic and acidic residues" evidence="4">
    <location>
        <begin position="91"/>
        <end position="100"/>
    </location>
</feature>
<evidence type="ECO:0000256" key="3">
    <source>
        <dbReference type="ARBA" id="ARBA00023242"/>
    </source>
</evidence>
<evidence type="ECO:0000256" key="4">
    <source>
        <dbReference type="SAM" id="MobiDB-lite"/>
    </source>
</evidence>
<feature type="region of interest" description="Disordered" evidence="4">
    <location>
        <begin position="73"/>
        <end position="142"/>
    </location>
</feature>
<dbReference type="Proteomes" id="UP000834106">
    <property type="component" value="Chromosome 7"/>
</dbReference>
<dbReference type="GO" id="GO:0005634">
    <property type="term" value="C:nucleus"/>
    <property type="evidence" value="ECO:0007669"/>
    <property type="project" value="UniProtKB-SubCell"/>
</dbReference>